<feature type="transmembrane region" description="Helical" evidence="1">
    <location>
        <begin position="22"/>
        <end position="55"/>
    </location>
</feature>
<gene>
    <name evidence="2" type="ORF">PCOR1329_LOCUS73411</name>
</gene>
<keyword evidence="3" id="KW-1185">Reference proteome</keyword>
<proteinExistence type="predicted"/>
<accession>A0ABN9X9C8</accession>
<feature type="non-terminal residue" evidence="2">
    <location>
        <position position="87"/>
    </location>
</feature>
<comment type="caution">
    <text evidence="2">The sequence shown here is derived from an EMBL/GenBank/DDBJ whole genome shotgun (WGS) entry which is preliminary data.</text>
</comment>
<organism evidence="2 3">
    <name type="scientific">Prorocentrum cordatum</name>
    <dbReference type="NCBI Taxonomy" id="2364126"/>
    <lineage>
        <taxon>Eukaryota</taxon>
        <taxon>Sar</taxon>
        <taxon>Alveolata</taxon>
        <taxon>Dinophyceae</taxon>
        <taxon>Prorocentrales</taxon>
        <taxon>Prorocentraceae</taxon>
        <taxon>Prorocentrum</taxon>
    </lineage>
</organism>
<reference evidence="2" key="1">
    <citation type="submission" date="2023-10" db="EMBL/GenBank/DDBJ databases">
        <authorList>
            <person name="Chen Y."/>
            <person name="Shah S."/>
            <person name="Dougan E. K."/>
            <person name="Thang M."/>
            <person name="Chan C."/>
        </authorList>
    </citation>
    <scope>NUCLEOTIDE SEQUENCE [LARGE SCALE GENOMIC DNA]</scope>
</reference>
<dbReference type="Proteomes" id="UP001189429">
    <property type="component" value="Unassembled WGS sequence"/>
</dbReference>
<keyword evidence="1" id="KW-0812">Transmembrane</keyword>
<keyword evidence="1" id="KW-0472">Membrane</keyword>
<protein>
    <submittedName>
        <fullName evidence="2">Uncharacterized protein</fullName>
    </submittedName>
</protein>
<evidence type="ECO:0000256" key="1">
    <source>
        <dbReference type="SAM" id="Phobius"/>
    </source>
</evidence>
<evidence type="ECO:0000313" key="2">
    <source>
        <dbReference type="EMBL" id="CAK0894341.1"/>
    </source>
</evidence>
<dbReference type="EMBL" id="CAUYUJ010019883">
    <property type="protein sequence ID" value="CAK0894341.1"/>
    <property type="molecule type" value="Genomic_DNA"/>
</dbReference>
<keyword evidence="1" id="KW-1133">Transmembrane helix</keyword>
<feature type="non-terminal residue" evidence="2">
    <location>
        <position position="1"/>
    </location>
</feature>
<sequence length="87" mass="9305">DSVADFSTNFFGKWDAFDGSLVSFQLCFILAVIGSFVVCGFAALGVFLTGLPWLLTSSRGAWDLPCAAAVPSPRHVRVKSALCLKAY</sequence>
<evidence type="ECO:0000313" key="3">
    <source>
        <dbReference type="Proteomes" id="UP001189429"/>
    </source>
</evidence>
<name>A0ABN9X9C8_9DINO</name>